<reference evidence="1 2" key="1">
    <citation type="journal article" date="2016" name="Nat. Commun.">
        <title>Thousands of microbial genomes shed light on interconnected biogeochemical processes in an aquifer system.</title>
        <authorList>
            <person name="Anantharaman K."/>
            <person name="Brown C.T."/>
            <person name="Hug L.A."/>
            <person name="Sharon I."/>
            <person name="Castelle C.J."/>
            <person name="Probst A.J."/>
            <person name="Thomas B.C."/>
            <person name="Singh A."/>
            <person name="Wilkins M.J."/>
            <person name="Karaoz U."/>
            <person name="Brodie E.L."/>
            <person name="Williams K.H."/>
            <person name="Hubbard S.S."/>
            <person name="Banfield J.F."/>
        </authorList>
    </citation>
    <scope>NUCLEOTIDE SEQUENCE [LARGE SCALE GENOMIC DNA]</scope>
</reference>
<evidence type="ECO:0000313" key="1">
    <source>
        <dbReference type="EMBL" id="OGF24273.1"/>
    </source>
</evidence>
<protein>
    <submittedName>
        <fullName evidence="1">Uncharacterized protein</fullName>
    </submittedName>
</protein>
<dbReference type="STRING" id="1797989.A3H66_01930"/>
<comment type="caution">
    <text evidence="1">The sequence shown here is derived from an EMBL/GenBank/DDBJ whole genome shotgun (WGS) entry which is preliminary data.</text>
</comment>
<proteinExistence type="predicted"/>
<dbReference type="AlphaFoldDB" id="A0A1F5SCT1"/>
<sequence length="155" mass="18254">MSAQIDIFVWLKYNKTMIKKDKNKPITRVDLDNLYNKLDKSFDAKFDKKFGEVNLFFDKKFGEIDKSLDVKLGKFAEEVILPAVSRIVSGEIGRHRHEMKNYIDVKLAENKGDIISYMKGDQERDKNWKMKVINIFKREKIANPQELEILINLLK</sequence>
<dbReference type="EMBL" id="MFFW01000028">
    <property type="protein sequence ID" value="OGF24273.1"/>
    <property type="molecule type" value="Genomic_DNA"/>
</dbReference>
<name>A0A1F5SCT1_9BACT</name>
<organism evidence="1 2">
    <name type="scientific">Candidatus Falkowbacteria bacterium RIFCSPLOWO2_02_FULL_45_21</name>
    <dbReference type="NCBI Taxonomy" id="1797989"/>
    <lineage>
        <taxon>Bacteria</taxon>
        <taxon>Candidatus Falkowiibacteriota</taxon>
    </lineage>
</organism>
<evidence type="ECO:0000313" key="2">
    <source>
        <dbReference type="Proteomes" id="UP000178783"/>
    </source>
</evidence>
<dbReference type="Proteomes" id="UP000178783">
    <property type="component" value="Unassembled WGS sequence"/>
</dbReference>
<gene>
    <name evidence="1" type="ORF">A3H66_01930</name>
</gene>
<accession>A0A1F5SCT1</accession>